<dbReference type="CTD" id="186060"/>
<dbReference type="RefSeq" id="NP_495765.2">
    <property type="nucleotide sequence ID" value="NM_063364.2"/>
</dbReference>
<dbReference type="EMBL" id="BX284602">
    <property type="protein sequence ID" value="CAA91385.2"/>
    <property type="molecule type" value="Genomic_DNA"/>
</dbReference>
<evidence type="ECO:0000313" key="4">
    <source>
        <dbReference type="WormBase" id="F49E12.8"/>
    </source>
</evidence>
<dbReference type="Proteomes" id="UP000001940">
    <property type="component" value="Chromosome II"/>
</dbReference>
<feature type="compositionally biased region" description="Polar residues" evidence="1">
    <location>
        <begin position="90"/>
        <end position="100"/>
    </location>
</feature>
<dbReference type="GO" id="GO:0004864">
    <property type="term" value="F:protein phosphatase inhibitor activity"/>
    <property type="evidence" value="ECO:0007669"/>
    <property type="project" value="UniProtKB-KW"/>
</dbReference>
<dbReference type="OMA" id="GMRHEKM"/>
<feature type="compositionally biased region" description="Polar residues" evidence="1">
    <location>
        <begin position="140"/>
        <end position="157"/>
    </location>
</feature>
<dbReference type="GeneID" id="186060"/>
<dbReference type="OrthoDB" id="5826048at2759"/>
<feature type="region of interest" description="Disordered" evidence="1">
    <location>
        <begin position="1"/>
        <end position="44"/>
    </location>
</feature>
<name>Q20613_CAEEL</name>
<reference evidence="2 3" key="1">
    <citation type="journal article" date="1998" name="Science">
        <title>Genome sequence of the nematode C. elegans: a platform for investigating biology.</title>
        <authorList>
            <consortium name="The C. elegans sequencing consortium"/>
            <person name="Sulson J.E."/>
            <person name="Waterston R."/>
        </authorList>
    </citation>
    <scope>NUCLEOTIDE SEQUENCE [LARGE SCALE GENOMIC DNA]</scope>
    <source>
        <strain evidence="2 3">Bristol N2</strain>
    </source>
</reference>
<evidence type="ECO:0000313" key="2">
    <source>
        <dbReference type="EMBL" id="CAA91385.2"/>
    </source>
</evidence>
<proteinExistence type="predicted"/>
<evidence type="ECO:0000313" key="3">
    <source>
        <dbReference type="Proteomes" id="UP000001940"/>
    </source>
</evidence>
<dbReference type="AlphaFoldDB" id="Q20613"/>
<dbReference type="AGR" id="WB:WBGene00009901"/>
<dbReference type="KEGG" id="cel:CELE_F49E12.8"/>
<dbReference type="InParanoid" id="Q20613"/>
<dbReference type="WormBase" id="F49E12.8">
    <property type="protein sequence ID" value="CE43422"/>
    <property type="gene ID" value="WBGene00009901"/>
</dbReference>
<sequence length="286" mass="32467">MLNKRQTSFPKSPVSLPTSSRYRVHSAPPTSEGRIPLSGGRLPPIVKNKSVERGIYMEKPTTPDPEQVRRVLEQRIAQALSGPSSRLKHQQTSSEEQQPSAFIGRRRSLIRSAAIGSEEMHLVPVDDDEMAMLRSINRSQYSKGSTEGSTAEFSSESLYKHEYEDKSSDDDEDLTVIQQLKSRRKLSMVRQEEQEELTASMDRMNVGSVHSRRESGFRDLENRLAGMRHEKMRSSTKSGDTGDDQISGLVYDKEFDCYYNPNTERYYRLKSQSKSGDGLVLQPEEL</sequence>
<dbReference type="SMR" id="Q20613"/>
<protein>
    <submittedName>
        <fullName evidence="2">Protein phosphatase inhibitor 2</fullName>
    </submittedName>
</protein>
<dbReference type="eggNOG" id="ENOG502TI9S">
    <property type="taxonomic scope" value="Eukaryota"/>
</dbReference>
<gene>
    <name evidence="2" type="ORF">CELE_F49E12.8</name>
    <name evidence="2 4" type="ORF">F49E12.8</name>
</gene>
<dbReference type="PaxDb" id="6239-F49E12.8"/>
<dbReference type="UCSC" id="F49E12.8">
    <property type="organism name" value="c. elegans"/>
</dbReference>
<dbReference type="HOGENOM" id="CLU_960522_0_0_1"/>
<feature type="region of interest" description="Disordered" evidence="1">
    <location>
        <begin position="77"/>
        <end position="102"/>
    </location>
</feature>
<organism evidence="2 3">
    <name type="scientific">Caenorhabditis elegans</name>
    <dbReference type="NCBI Taxonomy" id="6239"/>
    <lineage>
        <taxon>Eukaryota</taxon>
        <taxon>Metazoa</taxon>
        <taxon>Ecdysozoa</taxon>
        <taxon>Nematoda</taxon>
        <taxon>Chromadorea</taxon>
        <taxon>Rhabditida</taxon>
        <taxon>Rhabditina</taxon>
        <taxon>Rhabditomorpha</taxon>
        <taxon>Rhabditoidea</taxon>
        <taxon>Rhabditidae</taxon>
        <taxon>Peloderinae</taxon>
        <taxon>Caenorhabditis</taxon>
    </lineage>
</organism>
<evidence type="ECO:0000256" key="1">
    <source>
        <dbReference type="SAM" id="MobiDB-lite"/>
    </source>
</evidence>
<keyword evidence="3" id="KW-1185">Reference proteome</keyword>
<accession>Q20613</accession>
<feature type="region of interest" description="Disordered" evidence="1">
    <location>
        <begin position="140"/>
        <end position="172"/>
    </location>
</feature>
<keyword evidence="2" id="KW-0650">Protein phosphatase inhibitor</keyword>
<feature type="compositionally biased region" description="Polar residues" evidence="1">
    <location>
        <begin position="1"/>
        <end position="21"/>
    </location>
</feature>
<dbReference type="Bgee" id="WBGene00009901">
    <property type="expression patterns" value="Expressed in larva and 3 other cell types or tissues"/>
</dbReference>